<dbReference type="GO" id="GO:0036297">
    <property type="term" value="P:interstrand cross-link repair"/>
    <property type="evidence" value="ECO:0007669"/>
    <property type="project" value="TreeGrafter"/>
</dbReference>
<comment type="similarity">
    <text evidence="2 9">Belongs to the DEAD box helicase family. DEAH subfamily. FANCM sub-subfamily.</text>
</comment>
<dbReference type="GO" id="GO:0009378">
    <property type="term" value="F:four-way junction helicase activity"/>
    <property type="evidence" value="ECO:0007669"/>
    <property type="project" value="TreeGrafter"/>
</dbReference>
<feature type="domain" description="Helicase C-terminal" evidence="12">
    <location>
        <begin position="558"/>
        <end position="723"/>
    </location>
</feature>
<evidence type="ECO:0000256" key="8">
    <source>
        <dbReference type="ARBA" id="ARBA00047995"/>
    </source>
</evidence>
<dbReference type="PANTHER" id="PTHR14025">
    <property type="entry name" value="FANCONI ANEMIA GROUP M FANCM FAMILY MEMBER"/>
    <property type="match status" value="1"/>
</dbReference>
<sequence length="1167" mass="125891">MADVDAEFDDALDDSVLAHLDDIEAAHAHPDRDLDLDPATERLLIDAFDALDDEVAAERAPLAERPQAPAAPARASTAAPAKRHAESRSPRVPPPHTAPKPAAPAAPAAPSTPASSGLTQQGLWGHTYTPSSVESSQGSLSLAPVPPSASTGGFAWTASKVWDHSVFLQGNRVSKAADDERPAPRMAHAHTPPPMKLALDADAARTWIYPVNKPLRTYQLNIVQKALFHNVLVALPTGLGKTFIAAVVILNLYRWFPAGKSTCAAHAVIFVAPTRPLVTQQQQACHSICGLPWDTAIELTGSTRRALRDDEWHAKRIFYMTPQTFENDLLSTTCDARDVVCVVVDEAHRATGNYAYCKVIRHLMYHNPHFRVLALTATPGSHADKVQEVVDNLHINRIEIRTEDALDIQPYLHTKHEQLVRVPLGARVEALRAAWVALMRTFHEPLLQHGVLRHADTGALRAFAVRAACSDAHGRAVLAERPYLRGSVTQLANMAHALQYLAEESVRVFCDRAQAIVAPSKTGARKNAVFSPRNPAFQAYVLALEDVQADLVHPKMHALRDVLAEHVARHADTRVMVFCSYREVVTELVALLQDAGLAATPFIGQATDKKGNRGFTQKVQEQILADFQRGTFQVLVATSIGEEGLDIGEVDLIVCYEAVRDSVRALQRVGRTGRMRDGCIVVLMTEGREEHNWQHSKDSYRHVQRLVRAANVIELYTDVSRLLPDSLRPEPHMCEVEQPPFDARAVQRTPAPRGRPPKPKPTPRRARKPASQLPLAFCSASELRRTRHDEHREGADDAPHAPSTSRPSALANLSDDSDDAEIASGLRHSSSSAYTWPPSSREAPREAPRASPRLDTPPPRSSACSASGASGASSTSSASSAPLAARSPPDAARSAAEAARRAAPAPAPPAAQRTLGARRRVPRAASPGEAPSPCAARFAPHPLVAELAGQTPEDAGGDGPGDAQDGAERAADAPDAPDAPDALDTPEPLFLLSQESASDAPIASGARSSSLRVPTSPAAASSAPRHPRAPASSPDTPPRPRRKRRRGAPAWLHDEAERETDSEVHGETDEDDSGPGSSDENDSDRAAVGDFPATQHAGYSQEAIYLQSLLSQRAPTPFRGRDRLQELLARRRAARPSSEPPVSDDAYSHDSFVVGDDEVSWAESSDA</sequence>
<keyword evidence="5 13" id="KW-0347">Helicase</keyword>
<dbReference type="EC" id="3.6.4.12" evidence="9"/>
<feature type="domain" description="Helicase ATP-binding" evidence="11">
    <location>
        <begin position="222"/>
        <end position="397"/>
    </location>
</feature>
<dbReference type="GO" id="GO:0005524">
    <property type="term" value="F:ATP binding"/>
    <property type="evidence" value="ECO:0007669"/>
    <property type="project" value="UniProtKB-UniRule"/>
</dbReference>
<protein>
    <recommendedName>
        <fullName evidence="9">ATP-dependent DNA helicase</fullName>
        <ecNumber evidence="9">3.6.4.12</ecNumber>
    </recommendedName>
</protein>
<dbReference type="SMART" id="SM00490">
    <property type="entry name" value="HELICc"/>
    <property type="match status" value="1"/>
</dbReference>
<dbReference type="InterPro" id="IPR011545">
    <property type="entry name" value="DEAD/DEAH_box_helicase_dom"/>
</dbReference>
<evidence type="ECO:0000256" key="6">
    <source>
        <dbReference type="ARBA" id="ARBA00022840"/>
    </source>
</evidence>
<keyword evidence="3" id="KW-0547">Nucleotide-binding</keyword>
<feature type="compositionally biased region" description="Low complexity" evidence="10">
    <location>
        <begin position="973"/>
        <end position="982"/>
    </location>
</feature>
<dbReference type="PANTHER" id="PTHR14025:SF20">
    <property type="entry name" value="FANCONI ANEMIA GROUP M PROTEIN"/>
    <property type="match status" value="1"/>
</dbReference>
<feature type="region of interest" description="Disordered" evidence="10">
    <location>
        <begin position="60"/>
        <end position="146"/>
    </location>
</feature>
<evidence type="ECO:0000259" key="12">
    <source>
        <dbReference type="PROSITE" id="PS51194"/>
    </source>
</evidence>
<dbReference type="SUPFAM" id="SSF52540">
    <property type="entry name" value="P-loop containing nucleoside triphosphate hydrolases"/>
    <property type="match status" value="1"/>
</dbReference>
<comment type="catalytic activity">
    <reaction evidence="8 9">
        <text>ATP + H2O = ADP + phosphate + H(+)</text>
        <dbReference type="Rhea" id="RHEA:13065"/>
        <dbReference type="ChEBI" id="CHEBI:15377"/>
        <dbReference type="ChEBI" id="CHEBI:15378"/>
        <dbReference type="ChEBI" id="CHEBI:30616"/>
        <dbReference type="ChEBI" id="CHEBI:43474"/>
        <dbReference type="ChEBI" id="CHEBI:456216"/>
        <dbReference type="EC" id="3.6.4.12"/>
    </reaction>
</comment>
<dbReference type="CDD" id="cd18033">
    <property type="entry name" value="DEXDc_FANCM"/>
    <property type="match status" value="1"/>
</dbReference>
<dbReference type="GO" id="GO:0045003">
    <property type="term" value="P:double-strand break repair via synthesis-dependent strand annealing"/>
    <property type="evidence" value="ECO:0007669"/>
    <property type="project" value="TreeGrafter"/>
</dbReference>
<dbReference type="GO" id="GO:0016787">
    <property type="term" value="F:hydrolase activity"/>
    <property type="evidence" value="ECO:0007669"/>
    <property type="project" value="UniProtKB-KW"/>
</dbReference>
<proteinExistence type="inferred from homology"/>
<feature type="compositionally biased region" description="Low complexity" evidence="10">
    <location>
        <begin position="829"/>
        <end position="840"/>
    </location>
</feature>
<evidence type="ECO:0000259" key="11">
    <source>
        <dbReference type="PROSITE" id="PS51192"/>
    </source>
</evidence>
<dbReference type="InterPro" id="IPR027417">
    <property type="entry name" value="P-loop_NTPase"/>
</dbReference>
<dbReference type="GO" id="GO:0000400">
    <property type="term" value="F:four-way junction DNA binding"/>
    <property type="evidence" value="ECO:0007669"/>
    <property type="project" value="TreeGrafter"/>
</dbReference>
<dbReference type="GO" id="GO:0043138">
    <property type="term" value="F:3'-5' DNA helicase activity"/>
    <property type="evidence" value="ECO:0007669"/>
    <property type="project" value="InterPro"/>
</dbReference>
<comment type="subunit">
    <text evidence="9">Interacts with the MHF histone-fold complex to form the FANCM-MHF complex.</text>
</comment>
<feature type="region of interest" description="Disordered" evidence="10">
    <location>
        <begin position="730"/>
        <end position="1095"/>
    </location>
</feature>
<gene>
    <name evidence="13" type="primary">MPH1</name>
    <name evidence="13" type="ORF">MOBT1_002245</name>
</gene>
<evidence type="ECO:0000256" key="1">
    <source>
        <dbReference type="ARBA" id="ARBA00004123"/>
    </source>
</evidence>
<evidence type="ECO:0000256" key="10">
    <source>
        <dbReference type="SAM" id="MobiDB-lite"/>
    </source>
</evidence>
<dbReference type="PROSITE" id="PS51194">
    <property type="entry name" value="HELICASE_CTER"/>
    <property type="match status" value="1"/>
</dbReference>
<evidence type="ECO:0000256" key="4">
    <source>
        <dbReference type="ARBA" id="ARBA00022801"/>
    </source>
</evidence>
<dbReference type="Pfam" id="PF00271">
    <property type="entry name" value="Helicase_C"/>
    <property type="match status" value="1"/>
</dbReference>
<comment type="function">
    <text evidence="9">ATP-dependent DNA helicase involved in DNA damage repair by homologous recombination and in genome maintenance. Capable of unwinding D-loops. Plays a role in limiting crossover recombinants during mitotic DNA double-strand break (DSB) repair. Component of a FANCM-MHF complex which promotes gene conversion at blocked replication forks, probably by reversal of the stalled fork.</text>
</comment>
<keyword evidence="4 13" id="KW-0378">Hydrolase</keyword>
<dbReference type="EMBL" id="CP119937">
    <property type="protein sequence ID" value="WFD03554.1"/>
    <property type="molecule type" value="Genomic_DNA"/>
</dbReference>
<feature type="compositionally biased region" description="Basic and acidic residues" evidence="10">
    <location>
        <begin position="1052"/>
        <end position="1067"/>
    </location>
</feature>
<feature type="compositionally biased region" description="Basic and acidic residues" evidence="10">
    <location>
        <begin position="782"/>
        <end position="799"/>
    </location>
</feature>
<dbReference type="Pfam" id="PF00270">
    <property type="entry name" value="DEAD"/>
    <property type="match status" value="1"/>
</dbReference>
<keyword evidence="7" id="KW-0539">Nucleus</keyword>
<dbReference type="SMART" id="SM00487">
    <property type="entry name" value="DEXDc"/>
    <property type="match status" value="1"/>
</dbReference>
<feature type="compositionally biased region" description="Low complexity" evidence="10">
    <location>
        <begin position="1016"/>
        <end position="1034"/>
    </location>
</feature>
<feature type="compositionally biased region" description="Basic and acidic residues" evidence="10">
    <location>
        <begin position="1119"/>
        <end position="1129"/>
    </location>
</feature>
<dbReference type="AlphaFoldDB" id="A0AAF0E311"/>
<evidence type="ECO:0000256" key="3">
    <source>
        <dbReference type="ARBA" id="ARBA00022741"/>
    </source>
</evidence>
<dbReference type="FunFam" id="3.40.50.300:FF:000861">
    <property type="entry name" value="Fanconi anemia, complementation group M"/>
    <property type="match status" value="1"/>
</dbReference>
<feature type="compositionally biased region" description="Low complexity" evidence="10">
    <location>
        <begin position="131"/>
        <end position="143"/>
    </location>
</feature>
<dbReference type="InterPro" id="IPR014001">
    <property type="entry name" value="Helicase_ATP-bd"/>
</dbReference>
<name>A0AAF0E311_9BASI</name>
<feature type="compositionally biased region" description="Low complexity" evidence="10">
    <location>
        <begin position="105"/>
        <end position="116"/>
    </location>
</feature>
<keyword evidence="14" id="KW-1185">Reference proteome</keyword>
<accession>A0AAF0E311</accession>
<feature type="compositionally biased region" description="Low complexity" evidence="10">
    <location>
        <begin position="60"/>
        <end position="80"/>
    </location>
</feature>
<dbReference type="InterPro" id="IPR044749">
    <property type="entry name" value="FANCM_DEXDc"/>
</dbReference>
<dbReference type="Gene3D" id="3.40.50.300">
    <property type="entry name" value="P-loop containing nucleotide triphosphate hydrolases"/>
    <property type="match status" value="2"/>
</dbReference>
<dbReference type="InterPro" id="IPR039686">
    <property type="entry name" value="FANCM/Mph1-like_ID"/>
</dbReference>
<feature type="region of interest" description="Disordered" evidence="10">
    <location>
        <begin position="1111"/>
        <end position="1152"/>
    </location>
</feature>
<evidence type="ECO:0000256" key="7">
    <source>
        <dbReference type="ARBA" id="ARBA00023242"/>
    </source>
</evidence>
<dbReference type="PROSITE" id="PS51192">
    <property type="entry name" value="HELICASE_ATP_BIND_1"/>
    <property type="match status" value="1"/>
</dbReference>
<evidence type="ECO:0000256" key="5">
    <source>
        <dbReference type="ARBA" id="ARBA00022806"/>
    </source>
</evidence>
<dbReference type="InterPro" id="IPR001650">
    <property type="entry name" value="Helicase_C-like"/>
</dbReference>
<evidence type="ECO:0000256" key="2">
    <source>
        <dbReference type="ARBA" id="ARBA00009889"/>
    </source>
</evidence>
<evidence type="ECO:0000313" key="13">
    <source>
        <dbReference type="EMBL" id="WFD03554.1"/>
    </source>
</evidence>
<evidence type="ECO:0000313" key="14">
    <source>
        <dbReference type="Proteomes" id="UP001214603"/>
    </source>
</evidence>
<comment type="subcellular location">
    <subcellularLocation>
        <location evidence="1 9">Nucleus</location>
    </subcellularLocation>
</comment>
<dbReference type="GO" id="GO:0005634">
    <property type="term" value="C:nucleus"/>
    <property type="evidence" value="ECO:0007669"/>
    <property type="project" value="UniProtKB-SubCell"/>
</dbReference>
<dbReference type="CDD" id="cd12091">
    <property type="entry name" value="FANCM_ID"/>
    <property type="match status" value="1"/>
</dbReference>
<organism evidence="13 14">
    <name type="scientific">Malassezia obtusa</name>
    <dbReference type="NCBI Taxonomy" id="76774"/>
    <lineage>
        <taxon>Eukaryota</taxon>
        <taxon>Fungi</taxon>
        <taxon>Dikarya</taxon>
        <taxon>Basidiomycota</taxon>
        <taxon>Ustilaginomycotina</taxon>
        <taxon>Malasseziomycetes</taxon>
        <taxon>Malasseziales</taxon>
        <taxon>Malasseziaceae</taxon>
        <taxon>Malassezia</taxon>
    </lineage>
</organism>
<feature type="compositionally biased region" description="Low complexity" evidence="10">
    <location>
        <begin position="861"/>
        <end position="904"/>
    </location>
</feature>
<dbReference type="Proteomes" id="UP001214603">
    <property type="component" value="Chromosome 4"/>
</dbReference>
<reference evidence="13" key="1">
    <citation type="submission" date="2023-03" db="EMBL/GenBank/DDBJ databases">
        <title>Mating type loci evolution in Malassezia.</title>
        <authorList>
            <person name="Coelho M.A."/>
        </authorList>
    </citation>
    <scope>NUCLEOTIDE SEQUENCE</scope>
    <source>
        <strain evidence="13">CBS 7876</strain>
    </source>
</reference>
<evidence type="ECO:0000256" key="9">
    <source>
        <dbReference type="RuleBase" id="RU367027"/>
    </source>
</evidence>
<keyword evidence="6" id="KW-0067">ATP-binding</keyword>
<feature type="compositionally biased region" description="Basic residues" evidence="10">
    <location>
        <begin position="755"/>
        <end position="768"/>
    </location>
</feature>
<feature type="compositionally biased region" description="Pro residues" evidence="10">
    <location>
        <begin position="91"/>
        <end position="104"/>
    </location>
</feature>